<reference evidence="2 3" key="1">
    <citation type="journal article" date="2019" name="Int. J. Syst. Evol. Microbiol.">
        <title>The Global Catalogue of Microorganisms (GCM) 10K type strain sequencing project: providing services to taxonomists for standard genome sequencing and annotation.</title>
        <authorList>
            <consortium name="The Broad Institute Genomics Platform"/>
            <consortium name="The Broad Institute Genome Sequencing Center for Infectious Disease"/>
            <person name="Wu L."/>
            <person name="Ma J."/>
        </authorList>
    </citation>
    <scope>NUCLEOTIDE SEQUENCE [LARGE SCALE GENOMIC DNA]</scope>
    <source>
        <strain evidence="2 3">DT85</strain>
    </source>
</reference>
<feature type="region of interest" description="Disordered" evidence="1">
    <location>
        <begin position="1"/>
        <end position="41"/>
    </location>
</feature>
<accession>A0ABD5ZLL0</accession>
<gene>
    <name evidence="2" type="ORF">ACFQJ4_03000</name>
</gene>
<protein>
    <submittedName>
        <fullName evidence="2">Uncharacterized protein</fullName>
    </submittedName>
</protein>
<dbReference type="RefSeq" id="WP_276235280.1">
    <property type="nucleotide sequence ID" value="NZ_CP119802.1"/>
</dbReference>
<evidence type="ECO:0000256" key="1">
    <source>
        <dbReference type="SAM" id="MobiDB-lite"/>
    </source>
</evidence>
<evidence type="ECO:0000313" key="2">
    <source>
        <dbReference type="EMBL" id="MFC7234278.1"/>
    </source>
</evidence>
<dbReference type="GeneID" id="79265945"/>
<sequence length="136" mass="15087">MDEEDVGFTTASDLREEASEPAGPDFSVDHPERTHQRSGGMRYEGGTVFVLAADGDLAAAVEAVLADGPYRYGDWFDLPMPLYLVHDDDTDDTFRVAVRDGTVELHPRSATGPEGLRAFYERLADRVGRVEVDRKR</sequence>
<organism evidence="2 3">
    <name type="scientific">Halosegnis marinus</name>
    <dbReference type="NCBI Taxonomy" id="3034023"/>
    <lineage>
        <taxon>Archaea</taxon>
        <taxon>Methanobacteriati</taxon>
        <taxon>Methanobacteriota</taxon>
        <taxon>Stenosarchaea group</taxon>
        <taxon>Halobacteria</taxon>
        <taxon>Halobacteriales</taxon>
        <taxon>Natronomonadaceae</taxon>
        <taxon>Halosegnis</taxon>
    </lineage>
</organism>
<evidence type="ECO:0000313" key="3">
    <source>
        <dbReference type="Proteomes" id="UP001596398"/>
    </source>
</evidence>
<dbReference type="AlphaFoldDB" id="A0ABD5ZLL0"/>
<keyword evidence="3" id="KW-1185">Reference proteome</keyword>
<dbReference type="EMBL" id="JBHTAP010000001">
    <property type="protein sequence ID" value="MFC7234278.1"/>
    <property type="molecule type" value="Genomic_DNA"/>
</dbReference>
<name>A0ABD5ZLL0_9EURY</name>
<proteinExistence type="predicted"/>
<comment type="caution">
    <text evidence="2">The sequence shown here is derived from an EMBL/GenBank/DDBJ whole genome shotgun (WGS) entry which is preliminary data.</text>
</comment>
<dbReference type="Proteomes" id="UP001596398">
    <property type="component" value="Unassembled WGS sequence"/>
</dbReference>